<comment type="similarity">
    <text evidence="1">Belongs to the thioesterase PaaI family.</text>
</comment>
<reference evidence="4 5" key="1">
    <citation type="submission" date="2019-09" db="EMBL/GenBank/DDBJ databases">
        <title>Parvibaculum sedimenti sp. nov., isolated from sediment.</title>
        <authorList>
            <person name="Wang Y."/>
        </authorList>
    </citation>
    <scope>NUCLEOTIDE SEQUENCE [LARGE SCALE GENOMIC DNA]</scope>
    <source>
        <strain evidence="4 5">HXT-9</strain>
    </source>
</reference>
<dbReference type="PANTHER" id="PTHR21660">
    <property type="entry name" value="THIOESTERASE SUPERFAMILY MEMBER-RELATED"/>
    <property type="match status" value="1"/>
</dbReference>
<name>A0A6N6VLE0_9HYPH</name>
<feature type="domain" description="Thioesterase" evidence="3">
    <location>
        <begin position="70"/>
        <end position="141"/>
    </location>
</feature>
<dbReference type="Pfam" id="PF03061">
    <property type="entry name" value="4HBT"/>
    <property type="match status" value="1"/>
</dbReference>
<dbReference type="SUPFAM" id="SSF54637">
    <property type="entry name" value="Thioesterase/thiol ester dehydrase-isomerase"/>
    <property type="match status" value="1"/>
</dbReference>
<accession>A0A6N6VLE0</accession>
<dbReference type="EMBL" id="WESC01000002">
    <property type="protein sequence ID" value="KAB7742340.1"/>
    <property type="molecule type" value="Genomic_DNA"/>
</dbReference>
<keyword evidence="5" id="KW-1185">Reference proteome</keyword>
<dbReference type="PANTHER" id="PTHR21660:SF1">
    <property type="entry name" value="ACYL-COENZYME A THIOESTERASE 13"/>
    <property type="match status" value="1"/>
</dbReference>
<dbReference type="Proteomes" id="UP000468901">
    <property type="component" value="Unassembled WGS sequence"/>
</dbReference>
<dbReference type="InterPro" id="IPR003736">
    <property type="entry name" value="PAAI_dom"/>
</dbReference>
<protein>
    <submittedName>
        <fullName evidence="4">Hotdog fold thioesterase</fullName>
    </submittedName>
</protein>
<dbReference type="CDD" id="cd03443">
    <property type="entry name" value="PaaI_thioesterase"/>
    <property type="match status" value="1"/>
</dbReference>
<proteinExistence type="inferred from homology"/>
<dbReference type="InterPro" id="IPR006683">
    <property type="entry name" value="Thioestr_dom"/>
</dbReference>
<dbReference type="NCBIfam" id="TIGR00369">
    <property type="entry name" value="unchar_dom_1"/>
    <property type="match status" value="1"/>
</dbReference>
<dbReference type="InterPro" id="IPR039298">
    <property type="entry name" value="ACOT13"/>
</dbReference>
<dbReference type="AlphaFoldDB" id="A0A6N6VLE0"/>
<comment type="caution">
    <text evidence="4">The sequence shown here is derived from an EMBL/GenBank/DDBJ whole genome shotgun (WGS) entry which is preliminary data.</text>
</comment>
<dbReference type="RefSeq" id="WP_152214762.1">
    <property type="nucleotide sequence ID" value="NZ_JBAQYD010000050.1"/>
</dbReference>
<sequence length="161" mass="17132">MSGTVEEAADNKAETAKIWPPNIQAVFKRMAPASRYLGLEIIAADQTARTVEVAFNAGPELCNMWGGIQGGMVAAMLDDVMSLAVGLDLEWGQISPTLELKVSMLNAARPGRIIGRGRVIKRGKSVGFIEGELLAEDGTLLATGSSTATFVTLKRKEEPAE</sequence>
<gene>
    <name evidence="4" type="ORF">F2P47_03500</name>
</gene>
<evidence type="ECO:0000256" key="1">
    <source>
        <dbReference type="ARBA" id="ARBA00008324"/>
    </source>
</evidence>
<evidence type="ECO:0000256" key="2">
    <source>
        <dbReference type="ARBA" id="ARBA00022801"/>
    </source>
</evidence>
<dbReference type="Gene3D" id="3.10.129.10">
    <property type="entry name" value="Hotdog Thioesterase"/>
    <property type="match status" value="1"/>
</dbReference>
<organism evidence="4 5">
    <name type="scientific">Parvibaculum sedimenti</name>
    <dbReference type="NCBI Taxonomy" id="2608632"/>
    <lineage>
        <taxon>Bacteria</taxon>
        <taxon>Pseudomonadati</taxon>
        <taxon>Pseudomonadota</taxon>
        <taxon>Alphaproteobacteria</taxon>
        <taxon>Hyphomicrobiales</taxon>
        <taxon>Parvibaculaceae</taxon>
        <taxon>Parvibaculum</taxon>
    </lineage>
</organism>
<evidence type="ECO:0000259" key="3">
    <source>
        <dbReference type="Pfam" id="PF03061"/>
    </source>
</evidence>
<dbReference type="GO" id="GO:0047617">
    <property type="term" value="F:fatty acyl-CoA hydrolase activity"/>
    <property type="evidence" value="ECO:0007669"/>
    <property type="project" value="InterPro"/>
</dbReference>
<evidence type="ECO:0000313" key="5">
    <source>
        <dbReference type="Proteomes" id="UP000468901"/>
    </source>
</evidence>
<evidence type="ECO:0000313" key="4">
    <source>
        <dbReference type="EMBL" id="KAB7742340.1"/>
    </source>
</evidence>
<dbReference type="InterPro" id="IPR029069">
    <property type="entry name" value="HotDog_dom_sf"/>
</dbReference>
<keyword evidence="2" id="KW-0378">Hydrolase</keyword>